<evidence type="ECO:0000256" key="2">
    <source>
        <dbReference type="SAM" id="Coils"/>
    </source>
</evidence>
<dbReference type="RefSeq" id="WP_110393912.1">
    <property type="nucleotide sequence ID" value="NZ_JBHUHB010000001.1"/>
</dbReference>
<dbReference type="Proteomes" id="UP000247978">
    <property type="component" value="Unassembled WGS sequence"/>
</dbReference>
<evidence type="ECO:0000313" key="5">
    <source>
        <dbReference type="Proteomes" id="UP000247978"/>
    </source>
</evidence>
<proteinExistence type="predicted"/>
<evidence type="ECO:0000256" key="1">
    <source>
        <dbReference type="ARBA" id="ARBA00023125"/>
    </source>
</evidence>
<feature type="coiled-coil region" evidence="2">
    <location>
        <begin position="76"/>
        <end position="106"/>
    </location>
</feature>
<keyword evidence="1 4" id="KW-0238">DNA-binding</keyword>
<dbReference type="InterPro" id="IPR000551">
    <property type="entry name" value="MerR-type_HTH_dom"/>
</dbReference>
<keyword evidence="2" id="KW-0175">Coiled coil</keyword>
<dbReference type="OrthoDB" id="1894615at2"/>
<evidence type="ECO:0000259" key="3">
    <source>
        <dbReference type="PROSITE" id="PS50937"/>
    </source>
</evidence>
<dbReference type="SUPFAM" id="SSF46955">
    <property type="entry name" value="Putative DNA-binding domain"/>
    <property type="match status" value="1"/>
</dbReference>
<dbReference type="InterPro" id="IPR009061">
    <property type="entry name" value="DNA-bd_dom_put_sf"/>
</dbReference>
<dbReference type="PRINTS" id="PR00040">
    <property type="entry name" value="HTHMERR"/>
</dbReference>
<dbReference type="EMBL" id="QJJQ01000001">
    <property type="protein sequence ID" value="PXW90676.1"/>
    <property type="molecule type" value="Genomic_DNA"/>
</dbReference>
<dbReference type="PANTHER" id="PTHR30204">
    <property type="entry name" value="REDOX-CYCLING DRUG-SENSING TRANSCRIPTIONAL ACTIVATOR SOXR"/>
    <property type="match status" value="1"/>
</dbReference>
<dbReference type="InterPro" id="IPR047057">
    <property type="entry name" value="MerR_fam"/>
</dbReference>
<dbReference type="CDD" id="cd01106">
    <property type="entry name" value="HTH_TipAL-Mta"/>
    <property type="match status" value="1"/>
</dbReference>
<keyword evidence="5" id="KW-1185">Reference proteome</keyword>
<dbReference type="PROSITE" id="PS50937">
    <property type="entry name" value="HTH_MERR_2"/>
    <property type="match status" value="1"/>
</dbReference>
<dbReference type="AlphaFoldDB" id="A0A2V3WAX0"/>
<dbReference type="Gene3D" id="1.10.1660.10">
    <property type="match status" value="1"/>
</dbReference>
<dbReference type="GO" id="GO:0003700">
    <property type="term" value="F:DNA-binding transcription factor activity"/>
    <property type="evidence" value="ECO:0007669"/>
    <property type="project" value="InterPro"/>
</dbReference>
<evidence type="ECO:0000313" key="4">
    <source>
        <dbReference type="EMBL" id="PXW90676.1"/>
    </source>
</evidence>
<dbReference type="SMART" id="SM00422">
    <property type="entry name" value="HTH_MERR"/>
    <property type="match status" value="1"/>
</dbReference>
<accession>A0A2V3WAX0</accession>
<reference evidence="4 5" key="1">
    <citation type="submission" date="2018-05" db="EMBL/GenBank/DDBJ databases">
        <title>Genomic Encyclopedia of Type Strains, Phase IV (KMG-IV): sequencing the most valuable type-strain genomes for metagenomic binning, comparative biology and taxonomic classification.</title>
        <authorList>
            <person name="Goeker M."/>
        </authorList>
    </citation>
    <scope>NUCLEOTIDE SEQUENCE [LARGE SCALE GENOMIC DNA]</scope>
    <source>
        <strain evidence="4 5">DSM 28556</strain>
    </source>
</reference>
<feature type="domain" description="HTH merR-type" evidence="3">
    <location>
        <begin position="1"/>
        <end position="70"/>
    </location>
</feature>
<comment type="caution">
    <text evidence="4">The sequence shown here is derived from an EMBL/GenBank/DDBJ whole genome shotgun (WGS) entry which is preliminary data.</text>
</comment>
<organism evidence="4 5">
    <name type="scientific">Pseudogracilibacillus auburnensis</name>
    <dbReference type="NCBI Taxonomy" id="1494959"/>
    <lineage>
        <taxon>Bacteria</taxon>
        <taxon>Bacillati</taxon>
        <taxon>Bacillota</taxon>
        <taxon>Bacilli</taxon>
        <taxon>Bacillales</taxon>
        <taxon>Bacillaceae</taxon>
        <taxon>Pseudogracilibacillus</taxon>
    </lineage>
</organism>
<name>A0A2V3WAX0_9BACI</name>
<dbReference type="PANTHER" id="PTHR30204:SF96">
    <property type="entry name" value="CHROMOSOME-ANCHORING PROTEIN RACA"/>
    <property type="match status" value="1"/>
</dbReference>
<gene>
    <name evidence="4" type="ORF">DFR56_101590</name>
</gene>
<dbReference type="GO" id="GO:0003677">
    <property type="term" value="F:DNA binding"/>
    <property type="evidence" value="ECO:0007669"/>
    <property type="project" value="UniProtKB-KW"/>
</dbReference>
<protein>
    <submittedName>
        <fullName evidence="4">DNA-binding transcriptional MerR regulator</fullName>
    </submittedName>
</protein>
<sequence>MYSIGQLSKKTGVTVRTLDYYDEIGLITPSSKTEGGHRLYSDDDVMRLEQVLALKFMGFSLQQIQEVLDRPTATWEDSLEKQLKMIRQQQKQLKELERAVQSVLYSVQFEDAINWAIIFEIIQMFKQSKESVQDLFEHYFNPNEYKEIQDMGKRMDEQDLQEWQDIYHDVRANIHVHPGSDTAQRLARRWMDKVDEMFAGNKEIEAKMWHAMKDHKDDITFYPIDKDMVNFIDSAVTIMYQENDQNNNRSKREAEDE</sequence>
<dbReference type="Pfam" id="PF13411">
    <property type="entry name" value="MerR_1"/>
    <property type="match status" value="1"/>
</dbReference>